<organism evidence="2">
    <name type="scientific">uncultured Caudovirales phage</name>
    <dbReference type="NCBI Taxonomy" id="2100421"/>
    <lineage>
        <taxon>Viruses</taxon>
        <taxon>Duplodnaviria</taxon>
        <taxon>Heunggongvirae</taxon>
        <taxon>Uroviricota</taxon>
        <taxon>Caudoviricetes</taxon>
        <taxon>Peduoviridae</taxon>
        <taxon>Maltschvirus</taxon>
        <taxon>Maltschvirus maltsch</taxon>
    </lineage>
</organism>
<dbReference type="EMBL" id="LR798457">
    <property type="protein sequence ID" value="CAB5238084.1"/>
    <property type="molecule type" value="Genomic_DNA"/>
</dbReference>
<feature type="domain" description="HTH cro/C1-type" evidence="1">
    <location>
        <begin position="18"/>
        <end position="63"/>
    </location>
</feature>
<reference evidence="2" key="1">
    <citation type="submission" date="2020-04" db="EMBL/GenBank/DDBJ databases">
        <authorList>
            <person name="Chiriac C."/>
            <person name="Salcher M."/>
            <person name="Ghai R."/>
            <person name="Kavagutti S V."/>
        </authorList>
    </citation>
    <scope>NUCLEOTIDE SEQUENCE</scope>
</reference>
<dbReference type="CDD" id="cd00093">
    <property type="entry name" value="HTH_XRE"/>
    <property type="match status" value="1"/>
</dbReference>
<dbReference type="Pfam" id="PF01381">
    <property type="entry name" value="HTH_3"/>
    <property type="match status" value="1"/>
</dbReference>
<dbReference type="EMBL" id="LR796819">
    <property type="protein sequence ID" value="CAB4168239.1"/>
    <property type="molecule type" value="Genomic_DNA"/>
</dbReference>
<name>A0A6J5P8T1_9CAUD</name>
<dbReference type="PROSITE" id="PS50943">
    <property type="entry name" value="HTH_CROC1"/>
    <property type="match status" value="1"/>
</dbReference>
<evidence type="ECO:0000313" key="3">
    <source>
        <dbReference type="EMBL" id="CAB4195067.1"/>
    </source>
</evidence>
<evidence type="ECO:0000259" key="1">
    <source>
        <dbReference type="PROSITE" id="PS50943"/>
    </source>
</evidence>
<gene>
    <name evidence="3" type="ORF">UFOVP1276_27</name>
    <name evidence="4" type="ORF">UFOVP1403_39</name>
    <name evidence="5" type="ORF">UFOVP1507_23</name>
    <name evidence="2" type="ORF">UFOVP875_58</name>
</gene>
<protein>
    <submittedName>
        <fullName evidence="2">HTH_XRE domain containing protein</fullName>
    </submittedName>
</protein>
<dbReference type="EMBL" id="LR797358">
    <property type="protein sequence ID" value="CAB4205183.1"/>
    <property type="molecule type" value="Genomic_DNA"/>
</dbReference>
<accession>A0A6J5P8T1</accession>
<dbReference type="SUPFAM" id="SSF47413">
    <property type="entry name" value="lambda repressor-like DNA-binding domains"/>
    <property type="match status" value="1"/>
</dbReference>
<dbReference type="InterPro" id="IPR001387">
    <property type="entry name" value="Cro/C1-type_HTH"/>
</dbReference>
<dbReference type="SMART" id="SM00530">
    <property type="entry name" value="HTH_XRE"/>
    <property type="match status" value="1"/>
</dbReference>
<dbReference type="EMBL" id="LR797223">
    <property type="protein sequence ID" value="CAB4195067.1"/>
    <property type="molecule type" value="Genomic_DNA"/>
</dbReference>
<dbReference type="InterPro" id="IPR010982">
    <property type="entry name" value="Lambda_DNA-bd_dom_sf"/>
</dbReference>
<evidence type="ECO:0000313" key="5">
    <source>
        <dbReference type="EMBL" id="CAB5238084.1"/>
    </source>
</evidence>
<dbReference type="GO" id="GO:0003677">
    <property type="term" value="F:DNA binding"/>
    <property type="evidence" value="ECO:0007669"/>
    <property type="project" value="InterPro"/>
</dbReference>
<proteinExistence type="predicted"/>
<sequence>MMTLGEYLRGLRLCQNEMSLGKMAEKIGCAKSYVWDVEHDKVMPTLAKAALIAKQYKTSLNLMGKYL</sequence>
<evidence type="ECO:0000313" key="2">
    <source>
        <dbReference type="EMBL" id="CAB4168239.1"/>
    </source>
</evidence>
<dbReference type="Gene3D" id="1.10.260.40">
    <property type="entry name" value="lambda repressor-like DNA-binding domains"/>
    <property type="match status" value="1"/>
</dbReference>
<evidence type="ECO:0000313" key="4">
    <source>
        <dbReference type="EMBL" id="CAB4205183.1"/>
    </source>
</evidence>